<evidence type="ECO:0000256" key="2">
    <source>
        <dbReference type="ARBA" id="ARBA00010701"/>
    </source>
</evidence>
<dbReference type="InterPro" id="IPR029058">
    <property type="entry name" value="AB_hydrolase_fold"/>
</dbReference>
<evidence type="ECO:0000313" key="8">
    <source>
        <dbReference type="RefSeq" id="XP_026733234.1"/>
    </source>
</evidence>
<dbReference type="PRINTS" id="PR00821">
    <property type="entry name" value="TAGLIPASE"/>
</dbReference>
<sequence>MIKITLILFVVAACKGFEVGTRNVVENSYFVYTRTNPQSPVSVLPTAASITAATTPINTVWPTVILIHGQSGSVFTSLNPVVKDALLSAGDHNVIVVDWSQYASLGYSTASRVVPQVAEHLVVFVEALIAATVDATPPITRNEIHIVGFDLGAHVAGHAGRLLTTQPPNVEQVARITGLDPSGSGWGLNSERLRVTDARYVEVIHTDGKGIFAYGIGVPLGNIDFFANGGNNQPGCFSHSCCHERSYELFAASMINPRLVGYPCSSTTQLNLNKCNGVPIRLGTNELIKFGSGMYRANTRRSFPF</sequence>
<dbReference type="PANTHER" id="PTHR11610">
    <property type="entry name" value="LIPASE"/>
    <property type="match status" value="1"/>
</dbReference>
<evidence type="ECO:0000256" key="1">
    <source>
        <dbReference type="ARBA" id="ARBA00004613"/>
    </source>
</evidence>
<evidence type="ECO:0000256" key="3">
    <source>
        <dbReference type="ARBA" id="ARBA00022525"/>
    </source>
</evidence>
<dbReference type="GeneID" id="113497738"/>
<dbReference type="OrthoDB" id="199913at2759"/>
<keyword evidence="7" id="KW-1185">Reference proteome</keyword>
<name>A0A7E5VY22_TRINI</name>
<feature type="signal peptide" evidence="5">
    <location>
        <begin position="1"/>
        <end position="16"/>
    </location>
</feature>
<dbReference type="GO" id="GO:0016298">
    <property type="term" value="F:lipase activity"/>
    <property type="evidence" value="ECO:0007669"/>
    <property type="project" value="InterPro"/>
</dbReference>
<dbReference type="KEGG" id="tnl:113497738"/>
<comment type="similarity">
    <text evidence="2 4">Belongs to the AB hydrolase superfamily. Lipase family.</text>
</comment>
<protein>
    <submittedName>
        <fullName evidence="8">Lipase member I-like</fullName>
    </submittedName>
</protein>
<comment type="subcellular location">
    <subcellularLocation>
        <location evidence="1">Secreted</location>
    </subcellularLocation>
</comment>
<dbReference type="Proteomes" id="UP000322000">
    <property type="component" value="Chromosome 9"/>
</dbReference>
<dbReference type="SUPFAM" id="SSF53474">
    <property type="entry name" value="alpha/beta-Hydrolases"/>
    <property type="match status" value="1"/>
</dbReference>
<dbReference type="Pfam" id="PF00151">
    <property type="entry name" value="Lipase"/>
    <property type="match status" value="1"/>
</dbReference>
<proteinExistence type="inferred from homology"/>
<accession>A0A7E5VY22</accession>
<keyword evidence="5" id="KW-0732">Signal</keyword>
<dbReference type="AlphaFoldDB" id="A0A7E5VY22"/>
<dbReference type="InParanoid" id="A0A7E5VY22"/>
<organism evidence="7 8">
    <name type="scientific">Trichoplusia ni</name>
    <name type="common">Cabbage looper</name>
    <dbReference type="NCBI Taxonomy" id="7111"/>
    <lineage>
        <taxon>Eukaryota</taxon>
        <taxon>Metazoa</taxon>
        <taxon>Ecdysozoa</taxon>
        <taxon>Arthropoda</taxon>
        <taxon>Hexapoda</taxon>
        <taxon>Insecta</taxon>
        <taxon>Pterygota</taxon>
        <taxon>Neoptera</taxon>
        <taxon>Endopterygota</taxon>
        <taxon>Lepidoptera</taxon>
        <taxon>Glossata</taxon>
        <taxon>Ditrysia</taxon>
        <taxon>Noctuoidea</taxon>
        <taxon>Noctuidae</taxon>
        <taxon>Plusiinae</taxon>
        <taxon>Trichoplusia</taxon>
    </lineage>
</organism>
<dbReference type="InterPro" id="IPR000734">
    <property type="entry name" value="TAG_lipase"/>
</dbReference>
<gene>
    <name evidence="8" type="primary">LOC113497738</name>
</gene>
<dbReference type="GO" id="GO:0016042">
    <property type="term" value="P:lipid catabolic process"/>
    <property type="evidence" value="ECO:0007669"/>
    <property type="project" value="TreeGrafter"/>
</dbReference>
<dbReference type="InterPro" id="IPR013818">
    <property type="entry name" value="Lipase"/>
</dbReference>
<feature type="domain" description="Lipase" evidence="6">
    <location>
        <begin position="25"/>
        <end position="277"/>
    </location>
</feature>
<dbReference type="GO" id="GO:0005615">
    <property type="term" value="C:extracellular space"/>
    <property type="evidence" value="ECO:0007669"/>
    <property type="project" value="TreeGrafter"/>
</dbReference>
<evidence type="ECO:0000256" key="5">
    <source>
        <dbReference type="SAM" id="SignalP"/>
    </source>
</evidence>
<keyword evidence="3" id="KW-0964">Secreted</keyword>
<feature type="chain" id="PRO_5028942582" evidence="5">
    <location>
        <begin position="17"/>
        <end position="305"/>
    </location>
</feature>
<evidence type="ECO:0000256" key="4">
    <source>
        <dbReference type="RuleBase" id="RU004262"/>
    </source>
</evidence>
<dbReference type="PANTHER" id="PTHR11610:SF173">
    <property type="entry name" value="LIPASE DOMAIN-CONTAINING PROTEIN-RELATED"/>
    <property type="match status" value="1"/>
</dbReference>
<evidence type="ECO:0000313" key="7">
    <source>
        <dbReference type="Proteomes" id="UP000322000"/>
    </source>
</evidence>
<dbReference type="RefSeq" id="XP_026733234.1">
    <property type="nucleotide sequence ID" value="XM_026877433.1"/>
</dbReference>
<dbReference type="GO" id="GO:0017171">
    <property type="term" value="F:serine hydrolase activity"/>
    <property type="evidence" value="ECO:0007669"/>
    <property type="project" value="TreeGrafter"/>
</dbReference>
<dbReference type="Gene3D" id="3.40.50.1820">
    <property type="entry name" value="alpha/beta hydrolase"/>
    <property type="match status" value="1"/>
</dbReference>
<evidence type="ECO:0000259" key="6">
    <source>
        <dbReference type="Pfam" id="PF00151"/>
    </source>
</evidence>
<reference evidence="8" key="1">
    <citation type="submission" date="2025-08" db="UniProtKB">
        <authorList>
            <consortium name="RefSeq"/>
        </authorList>
    </citation>
    <scope>IDENTIFICATION</scope>
</reference>